<dbReference type="GeneID" id="91109222"/>
<dbReference type="PANTHER" id="PTHR20275:SF0">
    <property type="entry name" value="NAD KINASE"/>
    <property type="match status" value="1"/>
</dbReference>
<dbReference type="Gene3D" id="3.40.50.10330">
    <property type="entry name" value="Probable inorganic polyphosphate/atp-NAD kinase, domain 1"/>
    <property type="match status" value="1"/>
</dbReference>
<dbReference type="GO" id="GO:0006741">
    <property type="term" value="P:NADP+ biosynthetic process"/>
    <property type="evidence" value="ECO:0007669"/>
    <property type="project" value="TreeGrafter"/>
</dbReference>
<proteinExistence type="predicted"/>
<dbReference type="RefSeq" id="WP_353633435.1">
    <property type="nucleotide sequence ID" value="NZ_CP159204.1"/>
</dbReference>
<dbReference type="Pfam" id="PF20143">
    <property type="entry name" value="NAD_kinase_C"/>
    <property type="match status" value="1"/>
</dbReference>
<gene>
    <name evidence="1" type="ORF">ABSL23_08695</name>
</gene>
<protein>
    <recommendedName>
        <fullName evidence="2">ATP-NAD kinase</fullName>
    </recommendedName>
</protein>
<dbReference type="InterPro" id="IPR016064">
    <property type="entry name" value="NAD/diacylglycerol_kinase_sf"/>
</dbReference>
<sequence>MTRVGMLGDGATAAADVVRDAGGEAVVGDEVLDSDADADVVAALGEDALLDALAAASGAPVLPVSAGSEYGGVTRDDLPDALAALASGDYEVDDRPTMAVRAGETAVRALADVMLVTDEPARISEYAVTTRGRDVDEVRADGVVVATPAGSHGYAADAGGPLLSADADALAVVPVAPFRVERVEWVLDAPASVTVVREEADVALFVDGRDYGFAAPHAPVEFDWGEPFLVAVVAASRGVGFE</sequence>
<dbReference type="SUPFAM" id="SSF111331">
    <property type="entry name" value="NAD kinase/diacylglycerol kinase-like"/>
    <property type="match status" value="1"/>
</dbReference>
<reference evidence="1" key="1">
    <citation type="submission" date="2024-06" db="EMBL/GenBank/DDBJ databases">
        <title>Genome Sequence of an extremely halophilic archaeon isolated from Permian era halite, Salado Formation, Carlsbad, New Mexico: Halobacterium sp. strain NMX12-1.</title>
        <authorList>
            <person name="Sotoa L."/>
            <person name="DasSarma P."/>
            <person name="Anton B.P."/>
            <person name="Vincze T."/>
            <person name="Verma I."/>
            <person name="Eralp B."/>
            <person name="Powers D.W."/>
            <person name="Dozier B.L."/>
            <person name="Roberts R.J."/>
            <person name="DasSarma S."/>
        </authorList>
    </citation>
    <scope>NUCLEOTIDE SEQUENCE</scope>
    <source>
        <strain evidence="1">NMX12-1</strain>
    </source>
</reference>
<dbReference type="KEGG" id="hanx:ABSL23_08695"/>
<dbReference type="PANTHER" id="PTHR20275">
    <property type="entry name" value="NAD KINASE"/>
    <property type="match status" value="1"/>
</dbReference>
<name>A0AAU8C8Y3_9EURY</name>
<accession>A0AAU8C8Y3</accession>
<dbReference type="GO" id="GO:0019674">
    <property type="term" value="P:NAD+ metabolic process"/>
    <property type="evidence" value="ECO:0007669"/>
    <property type="project" value="InterPro"/>
</dbReference>
<organism evidence="1">
    <name type="scientific">Halobacterium sp. NMX12-1</name>
    <dbReference type="NCBI Taxonomy" id="3166650"/>
    <lineage>
        <taxon>Archaea</taxon>
        <taxon>Methanobacteriati</taxon>
        <taxon>Methanobacteriota</taxon>
        <taxon>Stenosarchaea group</taxon>
        <taxon>Halobacteria</taxon>
        <taxon>Halobacteriales</taxon>
        <taxon>Halobacteriaceae</taxon>
        <taxon>Halobacterium</taxon>
    </lineage>
</organism>
<dbReference type="Gene3D" id="2.60.200.30">
    <property type="entry name" value="Probable inorganic polyphosphate/atp-NAD kinase, domain 2"/>
    <property type="match status" value="1"/>
</dbReference>
<evidence type="ECO:0008006" key="2">
    <source>
        <dbReference type="Google" id="ProtNLM"/>
    </source>
</evidence>
<dbReference type="InterPro" id="IPR017437">
    <property type="entry name" value="ATP-NAD_kinase_PpnK-typ_C"/>
</dbReference>
<evidence type="ECO:0000313" key="1">
    <source>
        <dbReference type="EMBL" id="XCF15329.1"/>
    </source>
</evidence>
<dbReference type="EMBL" id="CP159204">
    <property type="protein sequence ID" value="XCF15329.1"/>
    <property type="molecule type" value="Genomic_DNA"/>
</dbReference>
<dbReference type="GO" id="GO:0003951">
    <property type="term" value="F:NAD+ kinase activity"/>
    <property type="evidence" value="ECO:0007669"/>
    <property type="project" value="InterPro"/>
</dbReference>
<dbReference type="AlphaFoldDB" id="A0AAU8C8Y3"/>
<dbReference type="InterPro" id="IPR017438">
    <property type="entry name" value="ATP-NAD_kinase_N"/>
</dbReference>